<sequence>MTAFFFICHSPRNLNPYLVLSARLIECIGGGIPVAYIILYATLADAVSTDARTSVFYFVGAMLLLARAGAMTPCGILLKNLPSAIAPVTVVAYALNIALILCSRPHVRKERERRDTGALIDLSDDESEPFLIPGDNSDGKAVQNRNGKTLLWHCKDTLVTAYKEHLGRAVFRVGFLVCVIKIIGLDIQIIQTQWSVVRYDWSYSATSYVMAYTTLVCICMLAFLPLFSSYLQPKLLDAVKVDVRIIQLSLIFTMAGTLAMGLSPTRACFLVAVGIQALGAGTYDAFKSLLTRFSSSSHVAELYAVIAIVETMARMLSSRMWATLLIISLKQDDFGMGLPFWVSSCFSLCALLLIQYLVFHVNRRQVPPDEREEMPQSDA</sequence>
<feature type="transmembrane region" description="Helical" evidence="5">
    <location>
        <begin position="84"/>
        <end position="103"/>
    </location>
</feature>
<comment type="caution">
    <text evidence="6">The sequence shown here is derived from an EMBL/GenBank/DDBJ whole genome shotgun (WGS) entry which is preliminary data.</text>
</comment>
<dbReference type="GO" id="GO:0016020">
    <property type="term" value="C:membrane"/>
    <property type="evidence" value="ECO:0007669"/>
    <property type="project" value="UniProtKB-SubCell"/>
</dbReference>
<dbReference type="Proteomes" id="UP001161017">
    <property type="component" value="Unassembled WGS sequence"/>
</dbReference>
<evidence type="ECO:0000256" key="1">
    <source>
        <dbReference type="ARBA" id="ARBA00004141"/>
    </source>
</evidence>
<feature type="transmembrane region" description="Helical" evidence="5">
    <location>
        <begin position="20"/>
        <end position="43"/>
    </location>
</feature>
<dbReference type="AlphaFoldDB" id="A0AA43QV09"/>
<dbReference type="InterPro" id="IPR036259">
    <property type="entry name" value="MFS_trans_sf"/>
</dbReference>
<comment type="subcellular location">
    <subcellularLocation>
        <location evidence="1">Membrane</location>
        <topology evidence="1">Multi-pass membrane protein</topology>
    </subcellularLocation>
</comment>
<keyword evidence="2 5" id="KW-0812">Transmembrane</keyword>
<feature type="transmembrane region" description="Helical" evidence="5">
    <location>
        <begin position="340"/>
        <end position="359"/>
    </location>
</feature>
<accession>A0AA43QV09</accession>
<keyword evidence="4 5" id="KW-0472">Membrane</keyword>
<dbReference type="PANTHER" id="PTHR23507">
    <property type="entry name" value="ZGC:174356"/>
    <property type="match status" value="1"/>
</dbReference>
<feature type="transmembrane region" description="Helical" evidence="5">
    <location>
        <begin position="55"/>
        <end position="78"/>
    </location>
</feature>
<reference evidence="6" key="1">
    <citation type="journal article" date="2023" name="Genome Biol. Evol.">
        <title>First Whole Genome Sequence and Flow Cytometry Genome Size Data for the Lichen-Forming Fungus Ramalina farinacea (Ascomycota).</title>
        <authorList>
            <person name="Llewellyn T."/>
            <person name="Mian S."/>
            <person name="Hill R."/>
            <person name="Leitch I.J."/>
            <person name="Gaya E."/>
        </authorList>
    </citation>
    <scope>NUCLEOTIDE SEQUENCE</scope>
    <source>
        <strain evidence="6">LIQ254RAFAR</strain>
    </source>
</reference>
<dbReference type="Gene3D" id="1.20.1250.20">
    <property type="entry name" value="MFS general substrate transporter like domains"/>
    <property type="match status" value="1"/>
</dbReference>
<evidence type="ECO:0008006" key="8">
    <source>
        <dbReference type="Google" id="ProtNLM"/>
    </source>
</evidence>
<evidence type="ECO:0000256" key="4">
    <source>
        <dbReference type="ARBA" id="ARBA00023136"/>
    </source>
</evidence>
<protein>
    <recommendedName>
        <fullName evidence="8">Solute carrier family 46 member 3</fullName>
    </recommendedName>
</protein>
<keyword evidence="3 5" id="KW-1133">Transmembrane helix</keyword>
<feature type="transmembrane region" description="Helical" evidence="5">
    <location>
        <begin position="210"/>
        <end position="231"/>
    </location>
</feature>
<gene>
    <name evidence="6" type="ORF">OHK93_003306</name>
</gene>
<feature type="transmembrane region" description="Helical" evidence="5">
    <location>
        <begin position="169"/>
        <end position="190"/>
    </location>
</feature>
<evidence type="ECO:0000256" key="5">
    <source>
        <dbReference type="SAM" id="Phobius"/>
    </source>
</evidence>
<dbReference type="EMBL" id="JAPUFD010000017">
    <property type="protein sequence ID" value="MDI1492094.1"/>
    <property type="molecule type" value="Genomic_DNA"/>
</dbReference>
<evidence type="ECO:0000313" key="7">
    <source>
        <dbReference type="Proteomes" id="UP001161017"/>
    </source>
</evidence>
<proteinExistence type="predicted"/>
<dbReference type="PANTHER" id="PTHR23507:SF1">
    <property type="entry name" value="FI18259P1-RELATED"/>
    <property type="match status" value="1"/>
</dbReference>
<evidence type="ECO:0000313" key="6">
    <source>
        <dbReference type="EMBL" id="MDI1492094.1"/>
    </source>
</evidence>
<dbReference type="SUPFAM" id="SSF103473">
    <property type="entry name" value="MFS general substrate transporter"/>
    <property type="match status" value="1"/>
</dbReference>
<evidence type="ECO:0000256" key="3">
    <source>
        <dbReference type="ARBA" id="ARBA00022989"/>
    </source>
</evidence>
<feature type="transmembrane region" description="Helical" evidence="5">
    <location>
        <begin position="243"/>
        <end position="263"/>
    </location>
</feature>
<organism evidence="6 7">
    <name type="scientific">Ramalina farinacea</name>
    <dbReference type="NCBI Taxonomy" id="258253"/>
    <lineage>
        <taxon>Eukaryota</taxon>
        <taxon>Fungi</taxon>
        <taxon>Dikarya</taxon>
        <taxon>Ascomycota</taxon>
        <taxon>Pezizomycotina</taxon>
        <taxon>Lecanoromycetes</taxon>
        <taxon>OSLEUM clade</taxon>
        <taxon>Lecanoromycetidae</taxon>
        <taxon>Lecanorales</taxon>
        <taxon>Lecanorineae</taxon>
        <taxon>Ramalinaceae</taxon>
        <taxon>Ramalina</taxon>
    </lineage>
</organism>
<name>A0AA43QV09_9LECA</name>
<dbReference type="GO" id="GO:0022857">
    <property type="term" value="F:transmembrane transporter activity"/>
    <property type="evidence" value="ECO:0007669"/>
    <property type="project" value="TreeGrafter"/>
</dbReference>
<keyword evidence="7" id="KW-1185">Reference proteome</keyword>
<evidence type="ECO:0000256" key="2">
    <source>
        <dbReference type="ARBA" id="ARBA00022692"/>
    </source>
</evidence>